<gene>
    <name evidence="1" type="ORF">ACOLOM_LOCUS14073</name>
</gene>
<feature type="non-terminal residue" evidence="1">
    <location>
        <position position="189"/>
    </location>
</feature>
<accession>A0ACA9R3N2</accession>
<evidence type="ECO:0000313" key="2">
    <source>
        <dbReference type="Proteomes" id="UP000789525"/>
    </source>
</evidence>
<comment type="caution">
    <text evidence="1">The sequence shown here is derived from an EMBL/GenBank/DDBJ whole genome shotgun (WGS) entry which is preliminary data.</text>
</comment>
<evidence type="ECO:0000313" key="1">
    <source>
        <dbReference type="EMBL" id="CAG8775712.1"/>
    </source>
</evidence>
<feature type="non-terminal residue" evidence="1">
    <location>
        <position position="1"/>
    </location>
</feature>
<dbReference type="EMBL" id="CAJVPT010067929">
    <property type="protein sequence ID" value="CAG8775712.1"/>
    <property type="molecule type" value="Genomic_DNA"/>
</dbReference>
<sequence>ESKLTRLLQDSLGGKTKTCIIATISPAQCNLEETFSTLDYALKAKSIRNKPEVNQKMTRNSLLKEYIGLIECLKADLLAAREKNGIYMSKESWDAMSSEQTALQQSHLEAKQQCDTLEAQLRVIREELTESLGMLMKRDTELTTTKKTLETTTQELATTSVKLEEAVTLQHEEMVLKEAHKETEERLDQ</sequence>
<name>A0ACA9R3N2_9GLOM</name>
<keyword evidence="2" id="KW-1185">Reference proteome</keyword>
<organism evidence="1 2">
    <name type="scientific">Acaulospora colombiana</name>
    <dbReference type="NCBI Taxonomy" id="27376"/>
    <lineage>
        <taxon>Eukaryota</taxon>
        <taxon>Fungi</taxon>
        <taxon>Fungi incertae sedis</taxon>
        <taxon>Mucoromycota</taxon>
        <taxon>Glomeromycotina</taxon>
        <taxon>Glomeromycetes</taxon>
        <taxon>Diversisporales</taxon>
        <taxon>Acaulosporaceae</taxon>
        <taxon>Acaulospora</taxon>
    </lineage>
</organism>
<reference evidence="1" key="1">
    <citation type="submission" date="2021-06" db="EMBL/GenBank/DDBJ databases">
        <authorList>
            <person name="Kallberg Y."/>
            <person name="Tangrot J."/>
            <person name="Rosling A."/>
        </authorList>
    </citation>
    <scope>NUCLEOTIDE SEQUENCE</scope>
    <source>
        <strain evidence="1">CL356</strain>
    </source>
</reference>
<dbReference type="Proteomes" id="UP000789525">
    <property type="component" value="Unassembled WGS sequence"/>
</dbReference>
<protein>
    <submittedName>
        <fullName evidence="1">1393_t:CDS:1</fullName>
    </submittedName>
</protein>
<proteinExistence type="predicted"/>